<gene>
    <name evidence="2" type="ORF">FNV43_RR13927</name>
</gene>
<dbReference type="InterPro" id="IPR004147">
    <property type="entry name" value="ABC1_dom"/>
</dbReference>
<evidence type="ECO:0000259" key="1">
    <source>
        <dbReference type="Pfam" id="PF03109"/>
    </source>
</evidence>
<proteinExistence type="predicted"/>
<feature type="domain" description="ABC1 atypical kinase-like" evidence="1">
    <location>
        <begin position="116"/>
        <end position="149"/>
    </location>
</feature>
<sequence length="172" mass="19375">MIALVAADYKYSLRGLSEDSEDYRKKLSEVHSRSAKRILKLCETNKGFYVKAGQFVATMRRAPEEYTSVLCSLQDQVSPCHFKAIKEVLVRHLGNDLSEISEILYLEGHIFFPDIRFMTLDENPIAAASIAQVHRAVLKDCREVAVKVGAIPLVGAADEDGHNNHVFRFEVH</sequence>
<reference evidence="2" key="1">
    <citation type="submission" date="2020-03" db="EMBL/GenBank/DDBJ databases">
        <title>A high-quality chromosome-level genome assembly of a woody plant with both climbing and erect habits, Rhamnella rubrinervis.</title>
        <authorList>
            <person name="Lu Z."/>
            <person name="Yang Y."/>
            <person name="Zhu X."/>
            <person name="Sun Y."/>
        </authorList>
    </citation>
    <scope>NUCLEOTIDE SEQUENCE</scope>
    <source>
        <strain evidence="2">BYM</strain>
        <tissue evidence="2">Leaf</tissue>
    </source>
</reference>
<organism evidence="2 3">
    <name type="scientific">Rhamnella rubrinervis</name>
    <dbReference type="NCBI Taxonomy" id="2594499"/>
    <lineage>
        <taxon>Eukaryota</taxon>
        <taxon>Viridiplantae</taxon>
        <taxon>Streptophyta</taxon>
        <taxon>Embryophyta</taxon>
        <taxon>Tracheophyta</taxon>
        <taxon>Spermatophyta</taxon>
        <taxon>Magnoliopsida</taxon>
        <taxon>eudicotyledons</taxon>
        <taxon>Gunneridae</taxon>
        <taxon>Pentapetalae</taxon>
        <taxon>rosids</taxon>
        <taxon>fabids</taxon>
        <taxon>Rosales</taxon>
        <taxon>Rhamnaceae</taxon>
        <taxon>rhamnoid group</taxon>
        <taxon>Rhamneae</taxon>
        <taxon>Rhamnella</taxon>
    </lineage>
</organism>
<accession>A0A8K0H217</accession>
<dbReference type="EMBL" id="VOIH02000006">
    <property type="protein sequence ID" value="KAF3444237.1"/>
    <property type="molecule type" value="Genomic_DNA"/>
</dbReference>
<evidence type="ECO:0000313" key="2">
    <source>
        <dbReference type="EMBL" id="KAF3444237.1"/>
    </source>
</evidence>
<comment type="caution">
    <text evidence="2">The sequence shown here is derived from an EMBL/GenBank/DDBJ whole genome shotgun (WGS) entry which is preliminary data.</text>
</comment>
<dbReference type="PANTHER" id="PTHR43173:SF28">
    <property type="entry name" value="AARF DOMAIN CONTAINING KINASE 5"/>
    <property type="match status" value="1"/>
</dbReference>
<dbReference type="AlphaFoldDB" id="A0A8K0H217"/>
<name>A0A8K0H217_9ROSA</name>
<evidence type="ECO:0000313" key="3">
    <source>
        <dbReference type="Proteomes" id="UP000796880"/>
    </source>
</evidence>
<dbReference type="InterPro" id="IPR051130">
    <property type="entry name" value="Mito_struct-func_regulator"/>
</dbReference>
<dbReference type="Proteomes" id="UP000796880">
    <property type="component" value="Unassembled WGS sequence"/>
</dbReference>
<dbReference type="OrthoDB" id="427480at2759"/>
<dbReference type="Pfam" id="PF03109">
    <property type="entry name" value="ABC1"/>
    <property type="match status" value="1"/>
</dbReference>
<keyword evidence="3" id="KW-1185">Reference proteome</keyword>
<protein>
    <recommendedName>
        <fullName evidence="1">ABC1 atypical kinase-like domain-containing protein</fullName>
    </recommendedName>
</protein>
<dbReference type="PANTHER" id="PTHR43173">
    <property type="entry name" value="ABC1 FAMILY PROTEIN"/>
    <property type="match status" value="1"/>
</dbReference>